<accession>M1X565</accession>
<name>M1X565_9NOST</name>
<keyword evidence="2" id="KW-1185">Reference proteome</keyword>
<proteinExistence type="predicted"/>
<dbReference type="AlphaFoldDB" id="M1X565"/>
<protein>
    <recommendedName>
        <fullName evidence="3">TPR repeat</fullName>
    </recommendedName>
</protein>
<evidence type="ECO:0000313" key="1">
    <source>
        <dbReference type="EMBL" id="CCH67121.1"/>
    </source>
</evidence>
<organism evidence="1 2">
    <name type="scientific">Richelia intracellularis HH01</name>
    <dbReference type="NCBI Taxonomy" id="1165094"/>
    <lineage>
        <taxon>Bacteria</taxon>
        <taxon>Bacillati</taxon>
        <taxon>Cyanobacteriota</taxon>
        <taxon>Cyanophyceae</taxon>
        <taxon>Nostocales</taxon>
        <taxon>Nostocaceae</taxon>
        <taxon>Richelia</taxon>
    </lineage>
</organism>
<dbReference type="Proteomes" id="UP000053051">
    <property type="component" value="Unassembled WGS sequence"/>
</dbReference>
<comment type="caution">
    <text evidence="1">The sequence shown here is derived from an EMBL/GenBank/DDBJ whole genome shotgun (WGS) entry which is preliminary data.</text>
</comment>
<dbReference type="EMBL" id="CAIY01000035">
    <property type="protein sequence ID" value="CCH67121.1"/>
    <property type="molecule type" value="Genomic_DNA"/>
</dbReference>
<evidence type="ECO:0000313" key="2">
    <source>
        <dbReference type="Proteomes" id="UP000053051"/>
    </source>
</evidence>
<dbReference type="STRING" id="1165094.RINTHH_9660"/>
<evidence type="ECO:0008006" key="3">
    <source>
        <dbReference type="Google" id="ProtNLM"/>
    </source>
</evidence>
<reference evidence="1 2" key="1">
    <citation type="submission" date="2012-05" db="EMBL/GenBank/DDBJ databases">
        <authorList>
            <person name="Hilton J."/>
        </authorList>
    </citation>
    <scope>NUCLEOTIDE SEQUENCE [LARGE SCALE GENOMIC DNA]</scope>
    <source>
        <strain evidence="1 2">HH01</strain>
    </source>
</reference>
<sequence length="95" mass="10965">MALQLTNQLIDKIKEVEKLSDSWEELKPVLLTRQESPIIRLYLNAYWASGLVLAKLGQLEQAQIICSQIREIDHYNQFTGARILLDIIKKPNDTD</sequence>
<gene>
    <name evidence="1" type="ORF">RINTHH_9660</name>
</gene>
<reference evidence="2" key="2">
    <citation type="submission" date="2016-01" db="EMBL/GenBank/DDBJ databases">
        <title>Diatom-associated endosymboitic cyanobacterium lacks core nitrogen metabolism enzymes.</title>
        <authorList>
            <person name="Hilton J.A."/>
            <person name="Foster R.A."/>
            <person name="Tripp H.J."/>
            <person name="Carter B.J."/>
            <person name="Zehr J.P."/>
            <person name="Villareal T.A."/>
        </authorList>
    </citation>
    <scope>NUCLEOTIDE SEQUENCE [LARGE SCALE GENOMIC DNA]</scope>
    <source>
        <strain evidence="2">HH01</strain>
    </source>
</reference>